<organism evidence="9 10">
    <name type="scientific">Caballeronia mineralivorans PML1(12)</name>
    <dbReference type="NCBI Taxonomy" id="908627"/>
    <lineage>
        <taxon>Bacteria</taxon>
        <taxon>Pseudomonadati</taxon>
        <taxon>Pseudomonadota</taxon>
        <taxon>Betaproteobacteria</taxon>
        <taxon>Burkholderiales</taxon>
        <taxon>Burkholderiaceae</taxon>
        <taxon>Caballeronia</taxon>
    </lineage>
</organism>
<dbReference type="CDD" id="cd19920">
    <property type="entry name" value="REC_PA4781-like"/>
    <property type="match status" value="1"/>
</dbReference>
<dbReference type="GO" id="GO:0006355">
    <property type="term" value="P:regulation of DNA-templated transcription"/>
    <property type="evidence" value="ECO:0007669"/>
    <property type="project" value="InterPro"/>
</dbReference>
<feature type="domain" description="Histidine kinase" evidence="5">
    <location>
        <begin position="481"/>
        <end position="671"/>
    </location>
</feature>
<keyword evidence="3" id="KW-0902">Two-component regulatory system</keyword>
<keyword evidence="10" id="KW-1185">Reference proteome</keyword>
<proteinExistence type="predicted"/>
<dbReference type="InterPro" id="IPR003594">
    <property type="entry name" value="HATPase_dom"/>
</dbReference>
<dbReference type="Proteomes" id="UP000035963">
    <property type="component" value="Unassembled WGS sequence"/>
</dbReference>
<evidence type="ECO:0000259" key="8">
    <source>
        <dbReference type="PROSITE" id="PS50113"/>
    </source>
</evidence>
<dbReference type="OrthoDB" id="9792869at2"/>
<protein>
    <submittedName>
        <fullName evidence="9">Histidine kinase</fullName>
    </submittedName>
</protein>
<dbReference type="InterPro" id="IPR035965">
    <property type="entry name" value="PAS-like_dom_sf"/>
</dbReference>
<feature type="domain" description="PAC" evidence="8">
    <location>
        <begin position="277"/>
        <end position="327"/>
    </location>
</feature>
<dbReference type="AlphaFoldDB" id="A0A0J1CW40"/>
<dbReference type="PROSITE" id="PS50113">
    <property type="entry name" value="PAC"/>
    <property type="match status" value="2"/>
</dbReference>
<accession>A0A0J1CW40</accession>
<dbReference type="PROSITE" id="PS50112">
    <property type="entry name" value="PAS"/>
    <property type="match status" value="1"/>
</dbReference>
<dbReference type="GO" id="GO:0000155">
    <property type="term" value="F:phosphorelay sensor kinase activity"/>
    <property type="evidence" value="ECO:0007669"/>
    <property type="project" value="InterPro"/>
</dbReference>
<dbReference type="SUPFAM" id="SSF52172">
    <property type="entry name" value="CheY-like"/>
    <property type="match status" value="1"/>
</dbReference>
<evidence type="ECO:0000313" key="10">
    <source>
        <dbReference type="Proteomes" id="UP000035963"/>
    </source>
</evidence>
<evidence type="ECO:0000259" key="5">
    <source>
        <dbReference type="PROSITE" id="PS50109"/>
    </source>
</evidence>
<dbReference type="Pfam" id="PF08447">
    <property type="entry name" value="PAS_3"/>
    <property type="match status" value="1"/>
</dbReference>
<feature type="domain" description="PAS" evidence="7">
    <location>
        <begin position="344"/>
        <end position="400"/>
    </location>
</feature>
<dbReference type="Gene3D" id="1.20.5.1930">
    <property type="match status" value="1"/>
</dbReference>
<dbReference type="Gene3D" id="2.10.70.100">
    <property type="match status" value="1"/>
</dbReference>
<dbReference type="PANTHER" id="PTHR24421">
    <property type="entry name" value="NITRATE/NITRITE SENSOR PROTEIN NARX-RELATED"/>
    <property type="match status" value="1"/>
</dbReference>
<evidence type="ECO:0000259" key="6">
    <source>
        <dbReference type="PROSITE" id="PS50110"/>
    </source>
</evidence>
<dbReference type="InterPro" id="IPR001789">
    <property type="entry name" value="Sig_transdc_resp-reg_receiver"/>
</dbReference>
<keyword evidence="4" id="KW-0597">Phosphoprotein</keyword>
<dbReference type="GO" id="GO:0016020">
    <property type="term" value="C:membrane"/>
    <property type="evidence" value="ECO:0007669"/>
    <property type="project" value="InterPro"/>
</dbReference>
<dbReference type="Gene3D" id="3.30.450.20">
    <property type="entry name" value="PAS domain"/>
    <property type="match status" value="2"/>
</dbReference>
<dbReference type="Pfam" id="PF07730">
    <property type="entry name" value="HisKA_3"/>
    <property type="match status" value="1"/>
</dbReference>
<dbReference type="InterPro" id="IPR013655">
    <property type="entry name" value="PAS_fold_3"/>
</dbReference>
<dbReference type="Pfam" id="PF00072">
    <property type="entry name" value="Response_reg"/>
    <property type="match status" value="1"/>
</dbReference>
<reference evidence="9 10" key="1">
    <citation type="journal article" date="2015" name="Genome Announc.">
        <title>Draft Genome Sequence of Burkholderia sp. Strain PML1(12), an Ectomycorrhizosphere-Inhabiting Bacterium with Effective Mineral-Weathering Ability.</title>
        <authorList>
            <person name="Uroz S."/>
            <person name="Oger P."/>
        </authorList>
    </citation>
    <scope>NUCLEOTIDE SEQUENCE [LARGE SCALE GENOMIC DNA]</scope>
    <source>
        <strain evidence="10">PML1(12)</strain>
    </source>
</reference>
<dbReference type="InterPro" id="IPR000700">
    <property type="entry name" value="PAS-assoc_C"/>
</dbReference>
<dbReference type="InterPro" id="IPR036890">
    <property type="entry name" value="HATPase_C_sf"/>
</dbReference>
<evidence type="ECO:0000313" key="9">
    <source>
        <dbReference type="EMBL" id="KLU24799.1"/>
    </source>
</evidence>
<dbReference type="PATRIC" id="fig|908627.4.peg.4136"/>
<evidence type="ECO:0000256" key="1">
    <source>
        <dbReference type="ARBA" id="ARBA00022679"/>
    </source>
</evidence>
<dbReference type="Gene3D" id="3.30.565.10">
    <property type="entry name" value="Histidine kinase-like ATPase, C-terminal domain"/>
    <property type="match status" value="1"/>
</dbReference>
<dbReference type="SMART" id="SM00448">
    <property type="entry name" value="REC"/>
    <property type="match status" value="1"/>
</dbReference>
<feature type="domain" description="Response regulatory" evidence="6">
    <location>
        <begin position="17"/>
        <end position="133"/>
    </location>
</feature>
<dbReference type="SMART" id="SM00091">
    <property type="entry name" value="PAS"/>
    <property type="match status" value="2"/>
</dbReference>
<dbReference type="Pfam" id="PF02518">
    <property type="entry name" value="HATPase_c"/>
    <property type="match status" value="1"/>
</dbReference>
<sequence>MSETAIDIAAATMEPPAVLIVDDTPANLSVVVESLEGQGFRVLVALDGLEALERAAFSQPDLILLDVKMPGIDGYETCRRLKSNSDTSDIPVIFMTSMSAAADVVEGLAAGGVDYVTKPIRVDEVVARIGTHLALRTLQQQLVTRNMQLQHEIAAREKTQQALCDARDELEARVAQRTEELARANVSLNLEIVERRGVEARLKESEARFRAIVETSPVPLCITSMPEGDILYMNQPLRELFALDATRSSVSNIIDFYASPQERDELVHHLRDEGNLRNAELRFRRPDGTSFWAVANARVATYGDIPAIYVGLYDVTARRKADEKLRASEASLANAQRLARLGDWAWDRDGGITHWSSELYRILGLEASVAKPCYSAYLAVVHPDDHAVVRRAMRVLLSKGQPFGIDHRIVGPDGTTRIVRLQAELVDARDGQSWGIVGTVQDITERKRTEEELLASREQLRELSAYLEAIREEERRRIALEIHDELGQLLTALKMDVALLKMRVVPDAEATRKIDDIRELVEKTIWMVRNVASHLRPAALNFGIVSALEWLAEDFSRRNGMPCQLVVRGGEPSLADAHATAVFRIVQESLTNVSRHAGASRVAVTLVSSDVALDLRVSDDGQGFDPESAQGAYSYGLLGMSERARLIGGTLQIDSAPGAGTMVSINLPLDGGRER</sequence>
<dbReference type="SUPFAM" id="SSF55785">
    <property type="entry name" value="PYP-like sensor domain (PAS domain)"/>
    <property type="match status" value="2"/>
</dbReference>
<dbReference type="PROSITE" id="PS50109">
    <property type="entry name" value="HIS_KIN"/>
    <property type="match status" value="1"/>
</dbReference>
<comment type="caution">
    <text evidence="9">The sequence shown here is derived from an EMBL/GenBank/DDBJ whole genome shotgun (WGS) entry which is preliminary data.</text>
</comment>
<keyword evidence="2 9" id="KW-0418">Kinase</keyword>
<gene>
    <name evidence="9" type="ORF">EOS_18480</name>
</gene>
<dbReference type="PANTHER" id="PTHR24421:SF59">
    <property type="entry name" value="OXYGEN SENSOR HISTIDINE KINASE NREB"/>
    <property type="match status" value="1"/>
</dbReference>
<dbReference type="InterPro" id="IPR001610">
    <property type="entry name" value="PAC"/>
</dbReference>
<dbReference type="SUPFAM" id="SSF55874">
    <property type="entry name" value="ATPase domain of HSP90 chaperone/DNA topoisomerase II/histidine kinase"/>
    <property type="match status" value="1"/>
</dbReference>
<dbReference type="Pfam" id="PF00989">
    <property type="entry name" value="PAS"/>
    <property type="match status" value="1"/>
</dbReference>
<evidence type="ECO:0000256" key="4">
    <source>
        <dbReference type="PROSITE-ProRule" id="PRU00169"/>
    </source>
</evidence>
<dbReference type="GO" id="GO:0046983">
    <property type="term" value="F:protein dimerization activity"/>
    <property type="evidence" value="ECO:0007669"/>
    <property type="project" value="InterPro"/>
</dbReference>
<dbReference type="NCBIfam" id="TIGR00229">
    <property type="entry name" value="sensory_box"/>
    <property type="match status" value="2"/>
</dbReference>
<dbReference type="InterPro" id="IPR011006">
    <property type="entry name" value="CheY-like_superfamily"/>
</dbReference>
<dbReference type="InterPro" id="IPR011712">
    <property type="entry name" value="Sig_transdc_His_kin_sub3_dim/P"/>
</dbReference>
<dbReference type="InterPro" id="IPR000014">
    <property type="entry name" value="PAS"/>
</dbReference>
<dbReference type="InterPro" id="IPR050482">
    <property type="entry name" value="Sensor_HK_TwoCompSys"/>
</dbReference>
<dbReference type="InterPro" id="IPR005467">
    <property type="entry name" value="His_kinase_dom"/>
</dbReference>
<keyword evidence="1" id="KW-0808">Transferase</keyword>
<evidence type="ECO:0000256" key="2">
    <source>
        <dbReference type="ARBA" id="ARBA00022777"/>
    </source>
</evidence>
<dbReference type="Gene3D" id="3.40.50.2300">
    <property type="match status" value="1"/>
</dbReference>
<feature type="domain" description="PAC" evidence="8">
    <location>
        <begin position="403"/>
        <end position="455"/>
    </location>
</feature>
<dbReference type="SMART" id="SM00086">
    <property type="entry name" value="PAC"/>
    <property type="match status" value="2"/>
</dbReference>
<dbReference type="RefSeq" id="WP_047848107.1">
    <property type="nucleotide sequence ID" value="NZ_AEJF01000116.1"/>
</dbReference>
<dbReference type="InterPro" id="IPR013767">
    <property type="entry name" value="PAS_fold"/>
</dbReference>
<dbReference type="CDD" id="cd16917">
    <property type="entry name" value="HATPase_UhpB-NarQ-NarX-like"/>
    <property type="match status" value="1"/>
</dbReference>
<dbReference type="PROSITE" id="PS50110">
    <property type="entry name" value="RESPONSE_REGULATORY"/>
    <property type="match status" value="1"/>
</dbReference>
<name>A0A0J1CW40_9BURK</name>
<evidence type="ECO:0000256" key="3">
    <source>
        <dbReference type="ARBA" id="ARBA00023012"/>
    </source>
</evidence>
<dbReference type="SMART" id="SM00387">
    <property type="entry name" value="HATPase_c"/>
    <property type="match status" value="1"/>
</dbReference>
<feature type="modified residue" description="4-aspartylphosphate" evidence="4">
    <location>
        <position position="66"/>
    </location>
</feature>
<evidence type="ECO:0000259" key="7">
    <source>
        <dbReference type="PROSITE" id="PS50112"/>
    </source>
</evidence>
<dbReference type="EMBL" id="AEJF01000116">
    <property type="protein sequence ID" value="KLU24799.1"/>
    <property type="molecule type" value="Genomic_DNA"/>
</dbReference>
<dbReference type="CDD" id="cd00130">
    <property type="entry name" value="PAS"/>
    <property type="match status" value="2"/>
</dbReference>